<feature type="coiled-coil region" evidence="1">
    <location>
        <begin position="610"/>
        <end position="644"/>
    </location>
</feature>
<dbReference type="SUPFAM" id="SSF52540">
    <property type="entry name" value="P-loop containing nucleoside triphosphate hydrolases"/>
    <property type="match status" value="1"/>
</dbReference>
<name>A0A1W2BTM8_9HYPH</name>
<dbReference type="InterPro" id="IPR027417">
    <property type="entry name" value="P-loop_NTPase"/>
</dbReference>
<dbReference type="GO" id="GO:0006302">
    <property type="term" value="P:double-strand break repair"/>
    <property type="evidence" value="ECO:0007669"/>
    <property type="project" value="InterPro"/>
</dbReference>
<feature type="compositionally biased region" description="Basic and acidic residues" evidence="2">
    <location>
        <begin position="97"/>
        <end position="115"/>
    </location>
</feature>
<dbReference type="PANTHER" id="PTHR32114">
    <property type="entry name" value="ABC TRANSPORTER ABCH.3"/>
    <property type="match status" value="1"/>
</dbReference>
<dbReference type="RefSeq" id="WP_084409944.1">
    <property type="nucleotide sequence ID" value="NZ_FWXR01000007.1"/>
</dbReference>
<evidence type="ECO:0000256" key="2">
    <source>
        <dbReference type="SAM" id="MobiDB-lite"/>
    </source>
</evidence>
<keyword evidence="5" id="KW-1185">Reference proteome</keyword>
<dbReference type="Pfam" id="PF13558">
    <property type="entry name" value="SbcC_Walker_B"/>
    <property type="match status" value="1"/>
</dbReference>
<feature type="domain" description="Rad50/SbcC-type AAA" evidence="3">
    <location>
        <begin position="5"/>
        <end position="218"/>
    </location>
</feature>
<feature type="coiled-coil region" evidence="1">
    <location>
        <begin position="471"/>
        <end position="505"/>
    </location>
</feature>
<evidence type="ECO:0000313" key="5">
    <source>
        <dbReference type="Proteomes" id="UP000192656"/>
    </source>
</evidence>
<dbReference type="Pfam" id="PF13476">
    <property type="entry name" value="AAA_23"/>
    <property type="match status" value="1"/>
</dbReference>
<proteinExistence type="predicted"/>
<keyword evidence="1" id="KW-0175">Coiled coil</keyword>
<dbReference type="Gene3D" id="3.40.50.300">
    <property type="entry name" value="P-loop containing nucleotide triphosphate hydrolases"/>
    <property type="match status" value="2"/>
</dbReference>
<evidence type="ECO:0000256" key="1">
    <source>
        <dbReference type="SAM" id="Coils"/>
    </source>
</evidence>
<dbReference type="PANTHER" id="PTHR32114:SF2">
    <property type="entry name" value="ABC TRANSPORTER ABCH.3"/>
    <property type="match status" value="1"/>
</dbReference>
<accession>A0A1W2BTM8</accession>
<keyword evidence="4" id="KW-0378">Hydrolase</keyword>
<dbReference type="Proteomes" id="UP000192656">
    <property type="component" value="Unassembled WGS sequence"/>
</dbReference>
<dbReference type="AlphaFoldDB" id="A0A1W2BTM8"/>
<dbReference type="EMBL" id="FWXR01000007">
    <property type="protein sequence ID" value="SMC76086.1"/>
    <property type="molecule type" value="Genomic_DNA"/>
</dbReference>
<keyword evidence="4" id="KW-0269">Exonuclease</keyword>
<dbReference type="STRING" id="937218.SAMN06297251_107129"/>
<reference evidence="4 5" key="1">
    <citation type="submission" date="2017-04" db="EMBL/GenBank/DDBJ databases">
        <authorList>
            <person name="Afonso C.L."/>
            <person name="Miller P.J."/>
            <person name="Scott M.A."/>
            <person name="Spackman E."/>
            <person name="Goraichik I."/>
            <person name="Dimitrov K.M."/>
            <person name="Suarez D.L."/>
            <person name="Swayne D.E."/>
        </authorList>
    </citation>
    <scope>NUCLEOTIDE SEQUENCE [LARGE SCALE GENOMIC DNA]</scope>
    <source>
        <strain evidence="4 5">CGMCC 1.10972</strain>
    </source>
</reference>
<feature type="coiled-coil region" evidence="1">
    <location>
        <begin position="789"/>
        <end position="840"/>
    </location>
</feature>
<dbReference type="OrthoDB" id="9795626at2"/>
<evidence type="ECO:0000259" key="3">
    <source>
        <dbReference type="Pfam" id="PF13476"/>
    </source>
</evidence>
<feature type="region of interest" description="Disordered" evidence="2">
    <location>
        <begin position="94"/>
        <end position="115"/>
    </location>
</feature>
<sequence length="1023" mass="112224">MRPVRLTMQAFGPYPGREVVDFRHAVEAGVFGIYGQTGSGKSTLFSAMTFALFGQASRSEQEAPTLRSDHADPGVATEVEFVFDMGEKRYVALRQPDQLRPKQRGSGETKSPHEAHLFDATGLTLEDITHDRRGRILAEKKVRDVDDAIRGLLGYGPEQFRQIVLLPQGRFETFLAAKTRDRLDILRELFDVSLYRNLAAHLKRQADEAEKRVSTERELCARRLAQEGFESAEALNIGITAVRQSQTELQNAEDATRSARDAAHQALTAGETLEGRFHEAEKAATALAALSKRQDAITALKEKVRQADRARVLLDLERHVQRTGEEAREAERFKAERTEAARIAAKEAIAAAETAVSEKARSGEIDALRRKADELNTYRAILANTVQESEAVSSAECKSAELRDKLVKVLAGLETLSKRRVSGLETLRTARLNEERRRAIAERLTVLQGALEKALAFDRSRKAVDAAQTAFDTLSGRYTKAEQRAREARETFENAERALSGAQALHLAAKLEDGSPCPVCGAQHHPDPVTGHIESAGLNDAFKETKAKWQTADEAARRTANELAVAKNTLELRQEDLRGLDVPEQSAEALREAVEQTSEAMNAHGDPADIPSAEEAIDQLSRRIEAGEAERERVRTALSESERDHASLKAALDARLSVIPDALREPKALTSESERIAKALSERQTRLEAAITAETQASRIAHGLEKEREAAETALTKCQAAHQEAQDTFLMRLTEAGFDQDAFDALKPAIRTIEDDRSRIEGFSRDLAVAEEAAKRTAEAVHDETRPDLNALKGRLTEAEAALASASERKSEAQQRVRHLQALRASLAETLKRLDEDEAHTGPLRRLAGLFDGKNALNLDLETFAIGAMFDQVLEAANLRLSPMTAGRYRLERDMDAGRGRRGLGLQIFDLFTGRARPTSTLSGGETFIAALALALGLADIVETTSGKVRLDTIFIDEGFGSLDTENGSGTLDLVLQVLNSLVIQNRAVGLISHVPLVQEAIPNGFYIRKGVGGSRVEARGFS</sequence>
<dbReference type="InterPro" id="IPR038729">
    <property type="entry name" value="Rad50/SbcC_AAA"/>
</dbReference>
<dbReference type="GO" id="GO:0016887">
    <property type="term" value="F:ATP hydrolysis activity"/>
    <property type="evidence" value="ECO:0007669"/>
    <property type="project" value="InterPro"/>
</dbReference>
<keyword evidence="4" id="KW-0540">Nuclease</keyword>
<gene>
    <name evidence="4" type="ORF">SAMN06297251_107129</name>
</gene>
<dbReference type="GO" id="GO:0004527">
    <property type="term" value="F:exonuclease activity"/>
    <property type="evidence" value="ECO:0007669"/>
    <property type="project" value="UniProtKB-KW"/>
</dbReference>
<evidence type="ECO:0000313" key="4">
    <source>
        <dbReference type="EMBL" id="SMC76086.1"/>
    </source>
</evidence>
<feature type="coiled-coil region" evidence="1">
    <location>
        <begin position="192"/>
        <end position="262"/>
    </location>
</feature>
<organism evidence="4 5">
    <name type="scientific">Fulvimarina manganoxydans</name>
    <dbReference type="NCBI Taxonomy" id="937218"/>
    <lineage>
        <taxon>Bacteria</taxon>
        <taxon>Pseudomonadati</taxon>
        <taxon>Pseudomonadota</taxon>
        <taxon>Alphaproteobacteria</taxon>
        <taxon>Hyphomicrobiales</taxon>
        <taxon>Aurantimonadaceae</taxon>
        <taxon>Fulvimarina</taxon>
    </lineage>
</organism>
<protein>
    <submittedName>
        <fullName evidence="4">Exonuclease SbcC</fullName>
    </submittedName>
</protein>